<evidence type="ECO:0000256" key="2">
    <source>
        <dbReference type="SAM" id="Phobius"/>
    </source>
</evidence>
<keyword evidence="2" id="KW-1133">Transmembrane helix</keyword>
<proteinExistence type="predicted"/>
<evidence type="ECO:0000313" key="4">
    <source>
        <dbReference type="EMBL" id="GII95520.1"/>
    </source>
</evidence>
<dbReference type="AlphaFoldDB" id="A0A919V7V6"/>
<dbReference type="EMBL" id="BOOW01000036">
    <property type="protein sequence ID" value="GII95520.1"/>
    <property type="molecule type" value="Genomic_DNA"/>
</dbReference>
<gene>
    <name evidence="4" type="ORF">Ssi02_57510</name>
</gene>
<feature type="signal peptide" evidence="3">
    <location>
        <begin position="1"/>
        <end position="22"/>
    </location>
</feature>
<reference evidence="4" key="1">
    <citation type="submission" date="2021-01" db="EMBL/GenBank/DDBJ databases">
        <title>Whole genome shotgun sequence of Sinosporangium siamense NBRC 109515.</title>
        <authorList>
            <person name="Komaki H."/>
            <person name="Tamura T."/>
        </authorList>
    </citation>
    <scope>NUCLEOTIDE SEQUENCE</scope>
    <source>
        <strain evidence="4">NBRC 109515</strain>
    </source>
</reference>
<evidence type="ECO:0000313" key="5">
    <source>
        <dbReference type="Proteomes" id="UP000606172"/>
    </source>
</evidence>
<comment type="caution">
    <text evidence="4">The sequence shown here is derived from an EMBL/GenBank/DDBJ whole genome shotgun (WGS) entry which is preliminary data.</text>
</comment>
<feature type="chain" id="PRO_5038657644" evidence="3">
    <location>
        <begin position="23"/>
        <end position="270"/>
    </location>
</feature>
<evidence type="ECO:0000256" key="3">
    <source>
        <dbReference type="SAM" id="SignalP"/>
    </source>
</evidence>
<dbReference type="RefSeq" id="WP_204030571.1">
    <property type="nucleotide sequence ID" value="NZ_BOOW01000036.1"/>
</dbReference>
<dbReference type="Proteomes" id="UP000606172">
    <property type="component" value="Unassembled WGS sequence"/>
</dbReference>
<protein>
    <submittedName>
        <fullName evidence="4">Uncharacterized protein</fullName>
    </submittedName>
</protein>
<feature type="region of interest" description="Disordered" evidence="1">
    <location>
        <begin position="192"/>
        <end position="234"/>
    </location>
</feature>
<accession>A0A919V7V6</accession>
<keyword evidence="3" id="KW-0732">Signal</keyword>
<name>A0A919V7V6_9ACTN</name>
<keyword evidence="2" id="KW-0812">Transmembrane</keyword>
<keyword evidence="2" id="KW-0472">Membrane</keyword>
<keyword evidence="5" id="KW-1185">Reference proteome</keyword>
<organism evidence="4 5">
    <name type="scientific">Sinosporangium siamense</name>
    <dbReference type="NCBI Taxonomy" id="1367973"/>
    <lineage>
        <taxon>Bacteria</taxon>
        <taxon>Bacillati</taxon>
        <taxon>Actinomycetota</taxon>
        <taxon>Actinomycetes</taxon>
        <taxon>Streptosporangiales</taxon>
        <taxon>Streptosporangiaceae</taxon>
        <taxon>Sinosporangium</taxon>
    </lineage>
</organism>
<feature type="transmembrane region" description="Helical" evidence="2">
    <location>
        <begin position="247"/>
        <end position="267"/>
    </location>
</feature>
<sequence length="270" mass="27909">MKFIAATAAAVIFLFAPAAAHAGTSRAAHPTPADLAAALAAAIAAKDTVVAFFTAQGAPPGQIPVEIIRRPLVVNELDPAFVANRSWLPGRFSFIAVGAKGPGNLLASLWMSRTAPGTWKLGNIAGGDTEQRYAGQGPPGAVFREPQLGAWYVIRGHRVVPLNEQATASVGASGVSLAEYRRIVQSRYADRLPGSDYDRRGQAGGHDQPAKAAGKPAATESEEQSAVTQPKTKALAAPMTAESGAGLLPWVAGAGVLLAAMVAIRFLRAT</sequence>
<evidence type="ECO:0000256" key="1">
    <source>
        <dbReference type="SAM" id="MobiDB-lite"/>
    </source>
</evidence>